<dbReference type="SMART" id="SM00421">
    <property type="entry name" value="HTH_LUXR"/>
    <property type="match status" value="1"/>
</dbReference>
<keyword evidence="1" id="KW-0805">Transcription regulation</keyword>
<name>A0A9C7QTM1_9GAMM</name>
<dbReference type="InterPro" id="IPR036388">
    <property type="entry name" value="WH-like_DNA-bd_sf"/>
</dbReference>
<sequence>MNHVVVLSHCRQTRQAIDLYCKEIFHSTTYPRRLVFIDTRPIKYECDLLTKMIKTDALNLNYHMILIYTRDNEKLLREIPQSMKIDIDSPLAFWKERLFDITADKTQTKNLIALAQQKISVNRLTFRESEIYQHIRQGRSAKSISETLAVNVKTVYSHQYSIVKKLNIPSIIKLYQYAARR</sequence>
<dbReference type="EMBL" id="DPSM01000015">
    <property type="protein sequence ID" value="HCK00055.1"/>
    <property type="molecule type" value="Genomic_DNA"/>
</dbReference>
<keyword evidence="2" id="KW-0238">DNA-binding</keyword>
<dbReference type="PROSITE" id="PS50043">
    <property type="entry name" value="HTH_LUXR_2"/>
    <property type="match status" value="1"/>
</dbReference>
<dbReference type="Proteomes" id="UP000262210">
    <property type="component" value="Unassembled WGS sequence"/>
</dbReference>
<evidence type="ECO:0000256" key="2">
    <source>
        <dbReference type="ARBA" id="ARBA00023125"/>
    </source>
</evidence>
<dbReference type="GO" id="GO:0003677">
    <property type="term" value="F:DNA binding"/>
    <property type="evidence" value="ECO:0007669"/>
    <property type="project" value="UniProtKB-KW"/>
</dbReference>
<gene>
    <name evidence="6" type="ORF">DHV72_08515</name>
</gene>
<comment type="caution">
    <text evidence="6">The sequence shown here is derived from an EMBL/GenBank/DDBJ whole genome shotgun (WGS) entry which is preliminary data.</text>
</comment>
<dbReference type="InterPro" id="IPR016032">
    <property type="entry name" value="Sig_transdc_resp-reg_C-effctor"/>
</dbReference>
<reference evidence="6 7" key="1">
    <citation type="journal article" date="2018" name="Nat. Biotechnol.">
        <title>A standardized bacterial taxonomy based on genome phylogeny substantially revises the tree of life.</title>
        <authorList>
            <person name="Parks D.H."/>
            <person name="Chuvochina M."/>
            <person name="Waite D.W."/>
            <person name="Rinke C."/>
            <person name="Skarshewski A."/>
            <person name="Chaumeil P.A."/>
            <person name="Hugenholtz P."/>
        </authorList>
    </citation>
    <scope>NUCLEOTIDE SEQUENCE [LARGE SCALE GENOMIC DNA]</scope>
    <source>
        <strain evidence="6">UBA11264</strain>
    </source>
</reference>
<dbReference type="SUPFAM" id="SSF46894">
    <property type="entry name" value="C-terminal effector domain of the bipartite response regulators"/>
    <property type="match status" value="1"/>
</dbReference>
<accession>A0A9C7QTM1</accession>
<evidence type="ECO:0000256" key="1">
    <source>
        <dbReference type="ARBA" id="ARBA00023015"/>
    </source>
</evidence>
<dbReference type="Gene3D" id="1.10.10.10">
    <property type="entry name" value="Winged helix-like DNA-binding domain superfamily/Winged helix DNA-binding domain"/>
    <property type="match status" value="1"/>
</dbReference>
<dbReference type="GO" id="GO:0006355">
    <property type="term" value="P:regulation of DNA-templated transcription"/>
    <property type="evidence" value="ECO:0007669"/>
    <property type="project" value="InterPro"/>
</dbReference>
<dbReference type="InterPro" id="IPR000792">
    <property type="entry name" value="Tscrpt_reg_LuxR_C"/>
</dbReference>
<proteinExistence type="predicted"/>
<dbReference type="RefSeq" id="WP_278430923.1">
    <property type="nucleotide sequence ID" value="NZ_DPSM01000015.1"/>
</dbReference>
<organism evidence="6 7">
    <name type="scientific">Serratia grimesii</name>
    <dbReference type="NCBI Taxonomy" id="82995"/>
    <lineage>
        <taxon>Bacteria</taxon>
        <taxon>Pseudomonadati</taxon>
        <taxon>Pseudomonadota</taxon>
        <taxon>Gammaproteobacteria</taxon>
        <taxon>Enterobacterales</taxon>
        <taxon>Yersiniaceae</taxon>
        <taxon>Serratia</taxon>
    </lineage>
</organism>
<dbReference type="PROSITE" id="PS00622">
    <property type="entry name" value="HTH_LUXR_1"/>
    <property type="match status" value="1"/>
</dbReference>
<evidence type="ECO:0000256" key="3">
    <source>
        <dbReference type="ARBA" id="ARBA00023159"/>
    </source>
</evidence>
<dbReference type="PRINTS" id="PR00038">
    <property type="entry name" value="HTHLUXR"/>
</dbReference>
<evidence type="ECO:0000313" key="6">
    <source>
        <dbReference type="EMBL" id="HCK00055.1"/>
    </source>
</evidence>
<dbReference type="PANTHER" id="PTHR44688:SF16">
    <property type="entry name" value="DNA-BINDING TRANSCRIPTIONAL ACTIVATOR DEVR_DOSR"/>
    <property type="match status" value="1"/>
</dbReference>
<evidence type="ECO:0000313" key="7">
    <source>
        <dbReference type="Proteomes" id="UP000262210"/>
    </source>
</evidence>
<protein>
    <recommendedName>
        <fullName evidence="5">HTH luxR-type domain-containing protein</fullName>
    </recommendedName>
</protein>
<keyword evidence="3" id="KW-0010">Activator</keyword>
<evidence type="ECO:0000256" key="4">
    <source>
        <dbReference type="ARBA" id="ARBA00023163"/>
    </source>
</evidence>
<dbReference type="AlphaFoldDB" id="A0A9C7QTM1"/>
<dbReference type="Pfam" id="PF00196">
    <property type="entry name" value="GerE"/>
    <property type="match status" value="1"/>
</dbReference>
<dbReference type="PANTHER" id="PTHR44688">
    <property type="entry name" value="DNA-BINDING TRANSCRIPTIONAL ACTIVATOR DEVR_DOSR"/>
    <property type="match status" value="1"/>
</dbReference>
<feature type="domain" description="HTH luxR-type" evidence="5">
    <location>
        <begin position="117"/>
        <end position="181"/>
    </location>
</feature>
<evidence type="ECO:0000259" key="5">
    <source>
        <dbReference type="PROSITE" id="PS50043"/>
    </source>
</evidence>
<keyword evidence="4" id="KW-0804">Transcription</keyword>